<dbReference type="EMBL" id="HBGK01011030">
    <property type="protein sequence ID" value="CAD9276832.1"/>
    <property type="molecule type" value="Transcribed_RNA"/>
</dbReference>
<evidence type="ECO:0000313" key="14">
    <source>
        <dbReference type="EMBL" id="CAD9276832.1"/>
    </source>
</evidence>
<dbReference type="InterPro" id="IPR004570">
    <property type="entry name" value="Phosphatidylglycerol_P_synth"/>
</dbReference>
<organism evidence="14">
    <name type="scientific">Grammatophora oceanica</name>
    <dbReference type="NCBI Taxonomy" id="210454"/>
    <lineage>
        <taxon>Eukaryota</taxon>
        <taxon>Sar</taxon>
        <taxon>Stramenopiles</taxon>
        <taxon>Ochrophyta</taxon>
        <taxon>Bacillariophyta</taxon>
        <taxon>Fragilariophyceae</taxon>
        <taxon>Fragilariophycidae</taxon>
        <taxon>Rhabdonematales</taxon>
        <taxon>Grammatophoraceae</taxon>
        <taxon>Grammatophora</taxon>
    </lineage>
</organism>
<evidence type="ECO:0000256" key="11">
    <source>
        <dbReference type="RuleBase" id="RU003750"/>
    </source>
</evidence>
<feature type="chain" id="PRO_5031303529" description="CDP-diacylglycerol--glycerol-3-phosphate 3-phosphatidyltransferase" evidence="13">
    <location>
        <begin position="22"/>
        <end position="282"/>
    </location>
</feature>
<feature type="signal peptide" evidence="13">
    <location>
        <begin position="1"/>
        <end position="21"/>
    </location>
</feature>
<dbReference type="InterPro" id="IPR043130">
    <property type="entry name" value="CDP-OH_PTrfase_TM_dom"/>
</dbReference>
<keyword evidence="5 12" id="KW-0812">Transmembrane</keyword>
<evidence type="ECO:0000256" key="6">
    <source>
        <dbReference type="ARBA" id="ARBA00022989"/>
    </source>
</evidence>
<keyword evidence="10" id="KW-1208">Phospholipid metabolism</keyword>
<dbReference type="GO" id="GO:0008444">
    <property type="term" value="F:CDP-diacylglycerol-glycerol-3-phosphate 3-phosphatidyltransferase activity"/>
    <property type="evidence" value="ECO:0007669"/>
    <property type="project" value="InterPro"/>
</dbReference>
<dbReference type="InterPro" id="IPR048254">
    <property type="entry name" value="CDP_ALCOHOL_P_TRANSF_CS"/>
</dbReference>
<evidence type="ECO:0000256" key="12">
    <source>
        <dbReference type="SAM" id="Phobius"/>
    </source>
</evidence>
<keyword evidence="9" id="KW-0594">Phospholipid biosynthesis</keyword>
<comment type="subcellular location">
    <subcellularLocation>
        <location evidence="1">Membrane</location>
        <topology evidence="1">Multi-pass membrane protein</topology>
    </subcellularLocation>
</comment>
<evidence type="ECO:0000256" key="1">
    <source>
        <dbReference type="ARBA" id="ARBA00004141"/>
    </source>
</evidence>
<dbReference type="NCBIfam" id="TIGR00560">
    <property type="entry name" value="pgsA"/>
    <property type="match status" value="1"/>
</dbReference>
<dbReference type="PANTHER" id="PTHR14269:SF62">
    <property type="entry name" value="CDP-DIACYLGLYCEROL--GLYCEROL-3-PHOSPHATE 3-PHOSPHATIDYLTRANSFERASE 1, CHLOROPLASTIC"/>
    <property type="match status" value="1"/>
</dbReference>
<keyword evidence="8 12" id="KW-0472">Membrane</keyword>
<dbReference type="PANTHER" id="PTHR14269">
    <property type="entry name" value="CDP-DIACYLGLYCEROL--GLYCEROL-3-PHOSPHATE 3-PHOSPHATIDYLTRANSFERASE-RELATED"/>
    <property type="match status" value="1"/>
</dbReference>
<keyword evidence="6 12" id="KW-1133">Transmembrane helix</keyword>
<evidence type="ECO:0000256" key="10">
    <source>
        <dbReference type="ARBA" id="ARBA00023264"/>
    </source>
</evidence>
<reference evidence="14" key="1">
    <citation type="submission" date="2021-01" db="EMBL/GenBank/DDBJ databases">
        <authorList>
            <person name="Corre E."/>
            <person name="Pelletier E."/>
            <person name="Niang G."/>
            <person name="Scheremetjew M."/>
            <person name="Finn R."/>
            <person name="Kale V."/>
            <person name="Holt S."/>
            <person name="Cochrane G."/>
            <person name="Meng A."/>
            <person name="Brown T."/>
            <person name="Cohen L."/>
        </authorList>
    </citation>
    <scope>NUCLEOTIDE SEQUENCE</scope>
    <source>
        <strain evidence="14">CCMP 410</strain>
    </source>
</reference>
<dbReference type="Pfam" id="PF01066">
    <property type="entry name" value="CDP-OH_P_transf"/>
    <property type="match status" value="1"/>
</dbReference>
<feature type="transmembrane region" description="Helical" evidence="12">
    <location>
        <begin position="103"/>
        <end position="121"/>
    </location>
</feature>
<dbReference type="Gene3D" id="1.20.120.1760">
    <property type="match status" value="1"/>
</dbReference>
<dbReference type="GO" id="GO:0016020">
    <property type="term" value="C:membrane"/>
    <property type="evidence" value="ECO:0007669"/>
    <property type="project" value="UniProtKB-SubCell"/>
</dbReference>
<dbReference type="GO" id="GO:0046474">
    <property type="term" value="P:glycerophospholipid biosynthetic process"/>
    <property type="evidence" value="ECO:0007669"/>
    <property type="project" value="TreeGrafter"/>
</dbReference>
<name>A0A7S1US44_9STRA</name>
<evidence type="ECO:0000256" key="5">
    <source>
        <dbReference type="ARBA" id="ARBA00022692"/>
    </source>
</evidence>
<gene>
    <name evidence="14" type="ORF">GOCE00092_LOCUS5741</name>
</gene>
<accession>A0A7S1US44</accession>
<dbReference type="InterPro" id="IPR000462">
    <property type="entry name" value="CDP-OH_P_trans"/>
</dbReference>
<proteinExistence type="inferred from homology"/>
<evidence type="ECO:0000256" key="4">
    <source>
        <dbReference type="ARBA" id="ARBA00022679"/>
    </source>
</evidence>
<evidence type="ECO:0000256" key="8">
    <source>
        <dbReference type="ARBA" id="ARBA00023136"/>
    </source>
</evidence>
<sequence length="282" mass="30067">MRSGKTIVLLVLSSAVLTSAGFRPFASSSAMPTRYASIDKTMGILRAGSTDPLEASADETLPTVNLASPAGHSANKYLGPNAPEPGFLRRMLPGFPWHKLPNWLTYVRCLAIPAMVVLFYLPDQHVATSVVFGVASFTDWLDGYLARLWDITSPFGAFLDPVADKLMVSTALVLLAGRYGKTVAIPASIILAREIAVSALREWMAQRGQRDSVKVGYQGKVKAALTMAALTVLLAVPEGTTEGALAQLHQPSLIMLFLSAVITVTSGSVYFRAAAPVLFGEG</sequence>
<evidence type="ECO:0000256" key="2">
    <source>
        <dbReference type="ARBA" id="ARBA00010441"/>
    </source>
</evidence>
<keyword evidence="3" id="KW-0444">Lipid biosynthesis</keyword>
<evidence type="ECO:0008006" key="15">
    <source>
        <dbReference type="Google" id="ProtNLM"/>
    </source>
</evidence>
<dbReference type="AlphaFoldDB" id="A0A7S1US44"/>
<feature type="transmembrane region" description="Helical" evidence="12">
    <location>
        <begin position="253"/>
        <end position="273"/>
    </location>
</feature>
<dbReference type="InterPro" id="IPR050324">
    <property type="entry name" value="CDP-alcohol_PTase-I"/>
</dbReference>
<evidence type="ECO:0000256" key="3">
    <source>
        <dbReference type="ARBA" id="ARBA00022516"/>
    </source>
</evidence>
<keyword evidence="7" id="KW-0443">Lipid metabolism</keyword>
<evidence type="ECO:0000256" key="9">
    <source>
        <dbReference type="ARBA" id="ARBA00023209"/>
    </source>
</evidence>
<dbReference type="PROSITE" id="PS00379">
    <property type="entry name" value="CDP_ALCOHOL_P_TRANSF"/>
    <property type="match status" value="1"/>
</dbReference>
<evidence type="ECO:0000256" key="7">
    <source>
        <dbReference type="ARBA" id="ARBA00023098"/>
    </source>
</evidence>
<comment type="similarity">
    <text evidence="2 11">Belongs to the CDP-alcohol phosphatidyltransferase class-I family.</text>
</comment>
<evidence type="ECO:0000256" key="13">
    <source>
        <dbReference type="SAM" id="SignalP"/>
    </source>
</evidence>
<protein>
    <recommendedName>
        <fullName evidence="15">CDP-diacylglycerol--glycerol-3-phosphate 3-phosphatidyltransferase</fullName>
    </recommendedName>
</protein>
<keyword evidence="4 11" id="KW-0808">Transferase</keyword>
<keyword evidence="13" id="KW-0732">Signal</keyword>